<keyword evidence="5" id="KW-1185">Reference proteome</keyword>
<organism evidence="4 5">
    <name type="scientific">Deinococcus lacus</name>
    <dbReference type="NCBI Taxonomy" id="392561"/>
    <lineage>
        <taxon>Bacteria</taxon>
        <taxon>Thermotogati</taxon>
        <taxon>Deinococcota</taxon>
        <taxon>Deinococci</taxon>
        <taxon>Deinococcales</taxon>
        <taxon>Deinococcaceae</taxon>
        <taxon>Deinococcus</taxon>
    </lineage>
</organism>
<protein>
    <submittedName>
        <fullName evidence="4">GNAT family N-acetyltransferase</fullName>
        <ecNumber evidence="4">2.3.-.-</ecNumber>
    </submittedName>
</protein>
<dbReference type="CDD" id="cd04301">
    <property type="entry name" value="NAT_SF"/>
    <property type="match status" value="1"/>
</dbReference>
<accession>A0ABW1Y9X7</accession>
<dbReference type="InterPro" id="IPR016181">
    <property type="entry name" value="Acyl_CoA_acyltransferase"/>
</dbReference>
<keyword evidence="1 4" id="KW-0808">Transferase</keyword>
<evidence type="ECO:0000259" key="3">
    <source>
        <dbReference type="PROSITE" id="PS51186"/>
    </source>
</evidence>
<dbReference type="PROSITE" id="PS51186">
    <property type="entry name" value="GNAT"/>
    <property type="match status" value="1"/>
</dbReference>
<dbReference type="EMBL" id="JBHSWD010000001">
    <property type="protein sequence ID" value="MFC6590939.1"/>
    <property type="molecule type" value="Genomic_DNA"/>
</dbReference>
<feature type="domain" description="N-acetyltransferase" evidence="3">
    <location>
        <begin position="5"/>
        <end position="146"/>
    </location>
</feature>
<evidence type="ECO:0000313" key="4">
    <source>
        <dbReference type="EMBL" id="MFC6590939.1"/>
    </source>
</evidence>
<dbReference type="SUPFAM" id="SSF55729">
    <property type="entry name" value="Acyl-CoA N-acyltransferases (Nat)"/>
    <property type="match status" value="1"/>
</dbReference>
<proteinExistence type="predicted"/>
<dbReference type="InterPro" id="IPR000182">
    <property type="entry name" value="GNAT_dom"/>
</dbReference>
<dbReference type="PANTHER" id="PTHR43877:SF1">
    <property type="entry name" value="ACETYLTRANSFERASE"/>
    <property type="match status" value="1"/>
</dbReference>
<sequence>MSGSPTIRLAQPGDAQRIAAHRYPDLPEASEAAQLYAAWLPGAMGRGIYLGWLTERDGEVVAGAGLTLLEWGPTKDDPQPWRGRVVNVWTHPAHRRRGLAHQLVGAALAEAEARGIHTVSLGATEMSRPLYEALGFRSYGAEMLRR</sequence>
<dbReference type="EC" id="2.3.-.-" evidence="4"/>
<name>A0ABW1Y9X7_9DEIO</name>
<dbReference type="RefSeq" id="WP_380081947.1">
    <property type="nucleotide sequence ID" value="NZ_JBHSWD010000001.1"/>
</dbReference>
<dbReference type="Gene3D" id="3.40.630.30">
    <property type="match status" value="1"/>
</dbReference>
<reference evidence="5" key="1">
    <citation type="journal article" date="2019" name="Int. J. Syst. Evol. Microbiol.">
        <title>The Global Catalogue of Microorganisms (GCM) 10K type strain sequencing project: providing services to taxonomists for standard genome sequencing and annotation.</title>
        <authorList>
            <consortium name="The Broad Institute Genomics Platform"/>
            <consortium name="The Broad Institute Genome Sequencing Center for Infectious Disease"/>
            <person name="Wu L."/>
            <person name="Ma J."/>
        </authorList>
    </citation>
    <scope>NUCLEOTIDE SEQUENCE [LARGE SCALE GENOMIC DNA]</scope>
    <source>
        <strain evidence="5">CGMCC 1.15772</strain>
    </source>
</reference>
<dbReference type="InterPro" id="IPR050832">
    <property type="entry name" value="Bact_Acetyltransf"/>
</dbReference>
<gene>
    <name evidence="4" type="ORF">ACFP81_02105</name>
</gene>
<evidence type="ECO:0000256" key="1">
    <source>
        <dbReference type="ARBA" id="ARBA00022679"/>
    </source>
</evidence>
<comment type="caution">
    <text evidence="4">The sequence shown here is derived from an EMBL/GenBank/DDBJ whole genome shotgun (WGS) entry which is preliminary data.</text>
</comment>
<dbReference type="Pfam" id="PF00583">
    <property type="entry name" value="Acetyltransf_1"/>
    <property type="match status" value="1"/>
</dbReference>
<dbReference type="PANTHER" id="PTHR43877">
    <property type="entry name" value="AMINOALKYLPHOSPHONATE N-ACETYLTRANSFERASE-RELATED-RELATED"/>
    <property type="match status" value="1"/>
</dbReference>
<evidence type="ECO:0000313" key="5">
    <source>
        <dbReference type="Proteomes" id="UP001596297"/>
    </source>
</evidence>
<dbReference type="GO" id="GO:0016746">
    <property type="term" value="F:acyltransferase activity"/>
    <property type="evidence" value="ECO:0007669"/>
    <property type="project" value="UniProtKB-KW"/>
</dbReference>
<evidence type="ECO:0000256" key="2">
    <source>
        <dbReference type="ARBA" id="ARBA00023315"/>
    </source>
</evidence>
<keyword evidence="2 4" id="KW-0012">Acyltransferase</keyword>
<dbReference type="Proteomes" id="UP001596297">
    <property type="component" value="Unassembled WGS sequence"/>
</dbReference>